<dbReference type="InterPro" id="IPR055621">
    <property type="entry name" value="DUF7197"/>
</dbReference>
<dbReference type="AlphaFoldDB" id="A0A6C0J247"/>
<accession>A0A6C0J247</accession>
<sequence>MNNLLLTSLTDYYNNNEKFKYVLKDIIEGKHKLSLRIIEWIVTQYSKTNNVYYWIDNNNKDEKIYDHYPNEEGHTYKKVNLYTDYRAQLKSYSKFNFDSFRRHNRITFFIDMEKQITIETTVGQLNFFKWIFKNNVIEYALLNYDDIYSKMIINNTKNKIDKKKDITSNNNDIIKTHCLLYFD</sequence>
<evidence type="ECO:0000313" key="1">
    <source>
        <dbReference type="EMBL" id="QHT98850.1"/>
    </source>
</evidence>
<protein>
    <submittedName>
        <fullName evidence="1">Uncharacterized protein</fullName>
    </submittedName>
</protein>
<proteinExistence type="predicted"/>
<organism evidence="1">
    <name type="scientific">viral metagenome</name>
    <dbReference type="NCBI Taxonomy" id="1070528"/>
    <lineage>
        <taxon>unclassified sequences</taxon>
        <taxon>metagenomes</taxon>
        <taxon>organismal metagenomes</taxon>
    </lineage>
</organism>
<name>A0A6C0J247_9ZZZZ</name>
<dbReference type="Pfam" id="PF23827">
    <property type="entry name" value="DUF7197"/>
    <property type="match status" value="1"/>
</dbReference>
<reference evidence="1" key="1">
    <citation type="journal article" date="2020" name="Nature">
        <title>Giant virus diversity and host interactions through global metagenomics.</title>
        <authorList>
            <person name="Schulz F."/>
            <person name="Roux S."/>
            <person name="Paez-Espino D."/>
            <person name="Jungbluth S."/>
            <person name="Walsh D.A."/>
            <person name="Denef V.J."/>
            <person name="McMahon K.D."/>
            <person name="Konstantinidis K.T."/>
            <person name="Eloe-Fadrosh E.A."/>
            <person name="Kyrpides N.C."/>
            <person name="Woyke T."/>
        </authorList>
    </citation>
    <scope>NUCLEOTIDE SEQUENCE</scope>
    <source>
        <strain evidence="1">GVMAG-M-3300025695-21</strain>
    </source>
</reference>
<dbReference type="EMBL" id="MN740297">
    <property type="protein sequence ID" value="QHT98850.1"/>
    <property type="molecule type" value="Genomic_DNA"/>
</dbReference>